<dbReference type="EMBL" id="ML994651">
    <property type="protein sequence ID" value="KAF2181723.1"/>
    <property type="molecule type" value="Genomic_DNA"/>
</dbReference>
<dbReference type="OrthoDB" id="4191440at2759"/>
<feature type="compositionally biased region" description="Basic and acidic residues" evidence="1">
    <location>
        <begin position="411"/>
        <end position="429"/>
    </location>
</feature>
<keyword evidence="2" id="KW-0812">Transmembrane</keyword>
<evidence type="ECO:0000313" key="3">
    <source>
        <dbReference type="EMBL" id="KAF2181723.1"/>
    </source>
</evidence>
<reference evidence="3" key="1">
    <citation type="journal article" date="2020" name="Stud. Mycol.">
        <title>101 Dothideomycetes genomes: a test case for predicting lifestyles and emergence of pathogens.</title>
        <authorList>
            <person name="Haridas S."/>
            <person name="Albert R."/>
            <person name="Binder M."/>
            <person name="Bloem J."/>
            <person name="Labutti K."/>
            <person name="Salamov A."/>
            <person name="Andreopoulos B."/>
            <person name="Baker S."/>
            <person name="Barry K."/>
            <person name="Bills G."/>
            <person name="Bluhm B."/>
            <person name="Cannon C."/>
            <person name="Castanera R."/>
            <person name="Culley D."/>
            <person name="Daum C."/>
            <person name="Ezra D."/>
            <person name="Gonzalez J."/>
            <person name="Henrissat B."/>
            <person name="Kuo A."/>
            <person name="Liang C."/>
            <person name="Lipzen A."/>
            <person name="Lutzoni F."/>
            <person name="Magnuson J."/>
            <person name="Mondo S."/>
            <person name="Nolan M."/>
            <person name="Ohm R."/>
            <person name="Pangilinan J."/>
            <person name="Park H.-J."/>
            <person name="Ramirez L."/>
            <person name="Alfaro M."/>
            <person name="Sun H."/>
            <person name="Tritt A."/>
            <person name="Yoshinaga Y."/>
            <person name="Zwiers L.-H."/>
            <person name="Turgeon B."/>
            <person name="Goodwin S."/>
            <person name="Spatafora J."/>
            <person name="Crous P."/>
            <person name="Grigoriev I."/>
        </authorList>
    </citation>
    <scope>NUCLEOTIDE SEQUENCE</scope>
    <source>
        <strain evidence="3">CBS 207.26</strain>
    </source>
</reference>
<accession>A0A6A6DRP9</accession>
<keyword evidence="2" id="KW-0472">Membrane</keyword>
<protein>
    <submittedName>
        <fullName evidence="3">Uncharacterized protein</fullName>
    </submittedName>
</protein>
<keyword evidence="2" id="KW-1133">Transmembrane helix</keyword>
<keyword evidence="4" id="KW-1185">Reference proteome</keyword>
<evidence type="ECO:0000313" key="4">
    <source>
        <dbReference type="Proteomes" id="UP000800200"/>
    </source>
</evidence>
<dbReference type="Proteomes" id="UP000800200">
    <property type="component" value="Unassembled WGS sequence"/>
</dbReference>
<proteinExistence type="predicted"/>
<evidence type="ECO:0000256" key="2">
    <source>
        <dbReference type="SAM" id="Phobius"/>
    </source>
</evidence>
<gene>
    <name evidence="3" type="ORF">K469DRAFT_256094</name>
</gene>
<organism evidence="3 4">
    <name type="scientific">Zopfia rhizophila CBS 207.26</name>
    <dbReference type="NCBI Taxonomy" id="1314779"/>
    <lineage>
        <taxon>Eukaryota</taxon>
        <taxon>Fungi</taxon>
        <taxon>Dikarya</taxon>
        <taxon>Ascomycota</taxon>
        <taxon>Pezizomycotina</taxon>
        <taxon>Dothideomycetes</taxon>
        <taxon>Dothideomycetes incertae sedis</taxon>
        <taxon>Zopfiaceae</taxon>
        <taxon>Zopfia</taxon>
    </lineage>
</organism>
<feature type="transmembrane region" description="Helical" evidence="2">
    <location>
        <begin position="31"/>
        <end position="51"/>
    </location>
</feature>
<evidence type="ECO:0000256" key="1">
    <source>
        <dbReference type="SAM" id="MobiDB-lite"/>
    </source>
</evidence>
<feature type="transmembrane region" description="Helical" evidence="2">
    <location>
        <begin position="103"/>
        <end position="124"/>
    </location>
</feature>
<dbReference type="AlphaFoldDB" id="A0A6A6DRP9"/>
<feature type="region of interest" description="Disordered" evidence="1">
    <location>
        <begin position="411"/>
        <end position="438"/>
    </location>
</feature>
<feature type="transmembrane region" description="Helical" evidence="2">
    <location>
        <begin position="136"/>
        <end position="156"/>
    </location>
</feature>
<sequence length="438" mass="50940">MPLITTVQGMSIFAWLFISFGLLFRFKRAWMLLFGIIDLGLILTVAVGAGFQGNYLPATLKGCRNADRWQTQGNTPSFFSRAADLKGGKSTPGRVCREFVTNWGIAVSVIIFHMLTAYIGIFFDEREFSILNPYRPLINFILVVFGVPYGICNWIWNWLTPRVLFGYRCVLKFGRRMRGLEKLEFEEPRPYMPRYGLMLISNPKLHEILTIEHVLLELVNNLHYEDVINLSLTSKSVREAVFPGRDLVHRVPKLRKYCCDKDSKKACLYCNKKICKDCEVMRYLPGLAGRRHVTWCKPYCSKCYFKQFSQHPWRYKKPCRCRLTDASFEYQDMCHTCSIKETVGMQKARHKRYQQEARDLAIGTYLGPDEKVKCGGCKNELKTGTRWWVCGRCKRECRDAIHPAWIGKRMGPDLEKGEETKMAREEKLESTQSKWKSM</sequence>
<feature type="transmembrane region" description="Helical" evidence="2">
    <location>
        <begin position="6"/>
        <end position="24"/>
    </location>
</feature>
<name>A0A6A6DRP9_9PEZI</name>